<name>A0A426YU08_ENSVE</name>
<dbReference type="Proteomes" id="UP000287651">
    <property type="component" value="Unassembled WGS sequence"/>
</dbReference>
<sequence length="140" mass="14680">MFVPAGATPPSWRMSMEGGGGGSCRTAKPLIPPGLSSAVLSASFGPKQRVEGGTKLLQLFVHGELTLGCVGGIGCGGHHRVPQHPPSPLFPLHPGLGFLQFEKNAILSAALFLDRVHRTQIYGAIMAKISIRCLPLPPPI</sequence>
<organism evidence="1 2">
    <name type="scientific">Ensete ventricosum</name>
    <name type="common">Abyssinian banana</name>
    <name type="synonym">Musa ensete</name>
    <dbReference type="NCBI Taxonomy" id="4639"/>
    <lineage>
        <taxon>Eukaryota</taxon>
        <taxon>Viridiplantae</taxon>
        <taxon>Streptophyta</taxon>
        <taxon>Embryophyta</taxon>
        <taxon>Tracheophyta</taxon>
        <taxon>Spermatophyta</taxon>
        <taxon>Magnoliopsida</taxon>
        <taxon>Liliopsida</taxon>
        <taxon>Zingiberales</taxon>
        <taxon>Musaceae</taxon>
        <taxon>Ensete</taxon>
    </lineage>
</organism>
<dbReference type="AlphaFoldDB" id="A0A426YU08"/>
<gene>
    <name evidence="1" type="ORF">B296_00029106</name>
</gene>
<proteinExistence type="predicted"/>
<comment type="caution">
    <text evidence="1">The sequence shown here is derived from an EMBL/GenBank/DDBJ whole genome shotgun (WGS) entry which is preliminary data.</text>
</comment>
<reference evidence="1 2" key="1">
    <citation type="journal article" date="2014" name="Agronomy (Basel)">
        <title>A Draft Genome Sequence for Ensete ventricosum, the Drought-Tolerant Tree Against Hunger.</title>
        <authorList>
            <person name="Harrison J."/>
            <person name="Moore K.A."/>
            <person name="Paszkiewicz K."/>
            <person name="Jones T."/>
            <person name="Grant M."/>
            <person name="Ambacheew D."/>
            <person name="Muzemil S."/>
            <person name="Studholme D.J."/>
        </authorList>
    </citation>
    <scope>NUCLEOTIDE SEQUENCE [LARGE SCALE GENOMIC DNA]</scope>
</reference>
<accession>A0A426YU08</accession>
<evidence type="ECO:0000313" key="1">
    <source>
        <dbReference type="EMBL" id="RRT55202.1"/>
    </source>
</evidence>
<dbReference type="EMBL" id="AMZH03010192">
    <property type="protein sequence ID" value="RRT55202.1"/>
    <property type="molecule type" value="Genomic_DNA"/>
</dbReference>
<protein>
    <submittedName>
        <fullName evidence="1">Uncharacterized protein</fullName>
    </submittedName>
</protein>
<evidence type="ECO:0000313" key="2">
    <source>
        <dbReference type="Proteomes" id="UP000287651"/>
    </source>
</evidence>